<accession>A0A098BVW9</accession>
<gene>
    <name evidence="2" type="ORF">RHRU231_950030</name>
</gene>
<sequence>MRIRAGRARSGFRRAERIRFDGSGSWRAVTVARVLSAAGANVEKRWHTTRVPPVGSVGWARRPGSTAASRSAH</sequence>
<organism evidence="2 3">
    <name type="scientific">Rhodococcus ruber</name>
    <dbReference type="NCBI Taxonomy" id="1830"/>
    <lineage>
        <taxon>Bacteria</taxon>
        <taxon>Bacillati</taxon>
        <taxon>Actinomycetota</taxon>
        <taxon>Actinomycetes</taxon>
        <taxon>Mycobacteriales</taxon>
        <taxon>Nocardiaceae</taxon>
        <taxon>Rhodococcus</taxon>
    </lineage>
</organism>
<evidence type="ECO:0000313" key="3">
    <source>
        <dbReference type="Proteomes" id="UP000042997"/>
    </source>
</evidence>
<dbReference type="Proteomes" id="UP000042997">
    <property type="component" value="Unassembled WGS sequence"/>
</dbReference>
<evidence type="ECO:0000313" key="2">
    <source>
        <dbReference type="EMBL" id="CDZ92380.1"/>
    </source>
</evidence>
<reference evidence="2 3" key="1">
    <citation type="journal article" date="2014" name="Genome Announc.">
        <title>Draft Genome Sequence of Propane- and Butane-Oxidizing Actinobacterium Rhodococcus ruber IEGM 231.</title>
        <authorList>
            <person name="Ivshina I.B."/>
            <person name="Kuyukina M.S."/>
            <person name="Krivoruchko A.V."/>
            <person name="Barbe V."/>
            <person name="Fischer C."/>
        </authorList>
    </citation>
    <scope>NUCLEOTIDE SEQUENCE [LARGE SCALE GENOMIC DNA]</scope>
</reference>
<dbReference type="AlphaFoldDB" id="A0A098BVW9"/>
<proteinExistence type="predicted"/>
<protein>
    <submittedName>
        <fullName evidence="2">Uncharacterized protein</fullName>
    </submittedName>
</protein>
<evidence type="ECO:0000256" key="1">
    <source>
        <dbReference type="SAM" id="MobiDB-lite"/>
    </source>
</evidence>
<feature type="region of interest" description="Disordered" evidence="1">
    <location>
        <begin position="53"/>
        <end position="73"/>
    </location>
</feature>
<name>A0A098BVW9_9NOCA</name>
<dbReference type="EMBL" id="CCSD01000111">
    <property type="protein sequence ID" value="CDZ92380.1"/>
    <property type="molecule type" value="Genomic_DNA"/>
</dbReference>